<evidence type="ECO:0000256" key="1">
    <source>
        <dbReference type="SAM" id="MobiDB-lite"/>
    </source>
</evidence>
<protein>
    <submittedName>
        <fullName evidence="2">Uncharacterized protein</fullName>
    </submittedName>
</protein>
<dbReference type="EMBL" id="CAXAJV020001281">
    <property type="protein sequence ID" value="CAL7933237.1"/>
    <property type="molecule type" value="Genomic_DNA"/>
</dbReference>
<name>A0ABP1MWY1_XYLVO</name>
<feature type="compositionally biased region" description="Basic and acidic residues" evidence="1">
    <location>
        <begin position="1"/>
        <end position="21"/>
    </location>
</feature>
<accession>A0ABP1MWY1</accession>
<reference evidence="2 3" key="1">
    <citation type="submission" date="2024-08" db="EMBL/GenBank/DDBJ databases">
        <authorList>
            <person name="Will J Nash"/>
            <person name="Angela Man"/>
            <person name="Seanna McTaggart"/>
            <person name="Kendall Baker"/>
            <person name="Tom Barker"/>
            <person name="Leah Catchpole"/>
            <person name="Alex Durrant"/>
            <person name="Karim Gharbi"/>
            <person name="Naomi Irish"/>
            <person name="Gemy Kaithakottil"/>
            <person name="Debby Ku"/>
            <person name="Aaliyah Providence"/>
            <person name="Felix Shaw"/>
            <person name="David Swarbreck"/>
            <person name="Chris Watkins"/>
            <person name="Ann M. McCartney"/>
            <person name="Giulio Formenti"/>
            <person name="Alice Mouton"/>
            <person name="Noel Vella"/>
            <person name="Bjorn M von Reumont"/>
            <person name="Adriana Vella"/>
            <person name="Wilfried Haerty"/>
        </authorList>
    </citation>
    <scope>NUCLEOTIDE SEQUENCE [LARGE SCALE GENOMIC DNA]</scope>
</reference>
<organism evidence="2 3">
    <name type="scientific">Xylocopa violacea</name>
    <name type="common">Violet carpenter bee</name>
    <name type="synonym">Apis violacea</name>
    <dbReference type="NCBI Taxonomy" id="135666"/>
    <lineage>
        <taxon>Eukaryota</taxon>
        <taxon>Metazoa</taxon>
        <taxon>Ecdysozoa</taxon>
        <taxon>Arthropoda</taxon>
        <taxon>Hexapoda</taxon>
        <taxon>Insecta</taxon>
        <taxon>Pterygota</taxon>
        <taxon>Neoptera</taxon>
        <taxon>Endopterygota</taxon>
        <taxon>Hymenoptera</taxon>
        <taxon>Apocrita</taxon>
        <taxon>Aculeata</taxon>
        <taxon>Apoidea</taxon>
        <taxon>Anthophila</taxon>
        <taxon>Apidae</taxon>
        <taxon>Xylocopa</taxon>
        <taxon>Xylocopa</taxon>
    </lineage>
</organism>
<proteinExistence type="predicted"/>
<gene>
    <name evidence="2" type="ORF">XYLVIOL_LOCUS373</name>
</gene>
<evidence type="ECO:0000313" key="3">
    <source>
        <dbReference type="Proteomes" id="UP001642520"/>
    </source>
</evidence>
<comment type="caution">
    <text evidence="2">The sequence shown here is derived from an EMBL/GenBank/DDBJ whole genome shotgun (WGS) entry which is preliminary data.</text>
</comment>
<evidence type="ECO:0000313" key="2">
    <source>
        <dbReference type="EMBL" id="CAL7933237.1"/>
    </source>
</evidence>
<feature type="region of interest" description="Disordered" evidence="1">
    <location>
        <begin position="44"/>
        <end position="69"/>
    </location>
</feature>
<dbReference type="Proteomes" id="UP001642520">
    <property type="component" value="Unassembled WGS sequence"/>
</dbReference>
<sequence>MAGQTAKKELLEETLHYHPDGSEEEVDREWEEFSRLMAKLRENRRNRPHRPSQAFYPCPPPNADEEQQDFDPFDYINTIEINSIEVPCSRYRRIWRECLVECNAIEPMSVRFIIKLHLLLVDESQTT</sequence>
<keyword evidence="3" id="KW-1185">Reference proteome</keyword>
<feature type="region of interest" description="Disordered" evidence="1">
    <location>
        <begin position="1"/>
        <end position="23"/>
    </location>
</feature>